<feature type="chain" id="PRO_5041258888" description="Transmembrane protein" evidence="1">
    <location>
        <begin position="23"/>
        <end position="403"/>
    </location>
</feature>
<dbReference type="AlphaFoldDB" id="A0AA39HMI1"/>
<gene>
    <name evidence="2" type="ORF">QR680_019202</name>
</gene>
<keyword evidence="1" id="KW-0732">Signal</keyword>
<evidence type="ECO:0000313" key="2">
    <source>
        <dbReference type="EMBL" id="KAK0407454.1"/>
    </source>
</evidence>
<evidence type="ECO:0008006" key="4">
    <source>
        <dbReference type="Google" id="ProtNLM"/>
    </source>
</evidence>
<dbReference type="Proteomes" id="UP001175271">
    <property type="component" value="Unassembled WGS sequence"/>
</dbReference>
<proteinExistence type="predicted"/>
<feature type="signal peptide" evidence="1">
    <location>
        <begin position="1"/>
        <end position="22"/>
    </location>
</feature>
<name>A0AA39HMI1_9BILA</name>
<organism evidence="2 3">
    <name type="scientific">Steinernema hermaphroditum</name>
    <dbReference type="NCBI Taxonomy" id="289476"/>
    <lineage>
        <taxon>Eukaryota</taxon>
        <taxon>Metazoa</taxon>
        <taxon>Ecdysozoa</taxon>
        <taxon>Nematoda</taxon>
        <taxon>Chromadorea</taxon>
        <taxon>Rhabditida</taxon>
        <taxon>Tylenchina</taxon>
        <taxon>Panagrolaimomorpha</taxon>
        <taxon>Strongyloidoidea</taxon>
        <taxon>Steinernematidae</taxon>
        <taxon>Steinernema</taxon>
    </lineage>
</organism>
<evidence type="ECO:0000256" key="1">
    <source>
        <dbReference type="SAM" id="SignalP"/>
    </source>
</evidence>
<reference evidence="2" key="1">
    <citation type="submission" date="2023-06" db="EMBL/GenBank/DDBJ databases">
        <title>Genomic analysis of the entomopathogenic nematode Steinernema hermaphroditum.</title>
        <authorList>
            <person name="Schwarz E.M."/>
            <person name="Heppert J.K."/>
            <person name="Baniya A."/>
            <person name="Schwartz H.T."/>
            <person name="Tan C.-H."/>
            <person name="Antoshechkin I."/>
            <person name="Sternberg P.W."/>
            <person name="Goodrich-Blair H."/>
            <person name="Dillman A.R."/>
        </authorList>
    </citation>
    <scope>NUCLEOTIDE SEQUENCE</scope>
    <source>
        <strain evidence="2">PS9179</strain>
        <tissue evidence="2">Whole animal</tissue>
    </source>
</reference>
<sequence>MRDVSKVLPLILSIVTFGSSIAVSDEACSLRQLQKAYPFRKMKLERQPGSKFHFICASKEVILWFPQEFKADSFRSSSTPDACRTCRHRCLTAKEYALLELNLEELLGDEREANVSLIGRMYESTTKVIDTHDPVSSCTFADVKLFCFWIDDDRKRVFQQKFELGKKDLRYSSKEKAVLFDKAGIRQLSQKVITSVWDYEQEESASVFLYDPTTKGWLYRVSNASFLAGCQKRKNMHRIHVTQGKLVSLASMDKSVLMATECDPGGCRYTANFLQITAFSPHACAFMSKKPMAVGFIMDVRGGEDELEPEPSNHVIQQFVQNNPVRQGYEPIISLATVTLASTVIYFIAAFTRESVTGEGNKRCEEKLDSLWVRYVDWLISKSSSPDRFVCILSARCEAGRKP</sequence>
<comment type="caution">
    <text evidence="2">The sequence shown here is derived from an EMBL/GenBank/DDBJ whole genome shotgun (WGS) entry which is preliminary data.</text>
</comment>
<protein>
    <recommendedName>
        <fullName evidence="4">Transmembrane protein</fullName>
    </recommendedName>
</protein>
<dbReference type="EMBL" id="JAUCMV010000004">
    <property type="protein sequence ID" value="KAK0407454.1"/>
    <property type="molecule type" value="Genomic_DNA"/>
</dbReference>
<keyword evidence="3" id="KW-1185">Reference proteome</keyword>
<evidence type="ECO:0000313" key="3">
    <source>
        <dbReference type="Proteomes" id="UP001175271"/>
    </source>
</evidence>
<accession>A0AA39HMI1</accession>